<feature type="region of interest" description="Disordered" evidence="1">
    <location>
        <begin position="445"/>
        <end position="495"/>
    </location>
</feature>
<dbReference type="EMBL" id="BQNB010018530">
    <property type="protein sequence ID" value="GJT75440.1"/>
    <property type="molecule type" value="Genomic_DNA"/>
</dbReference>
<accession>A0ABQ5GIA3</accession>
<evidence type="ECO:0000256" key="1">
    <source>
        <dbReference type="SAM" id="MobiDB-lite"/>
    </source>
</evidence>
<dbReference type="PANTHER" id="PTHR11439:SF483">
    <property type="entry name" value="PEPTIDE SYNTHASE GLIP-LIKE, PUTATIVE (AFU_ORTHOLOGUE AFUA_3G12920)-RELATED"/>
    <property type="match status" value="1"/>
</dbReference>
<gene>
    <name evidence="2" type="ORF">Tco_1042165</name>
</gene>
<reference evidence="2" key="2">
    <citation type="submission" date="2022-01" db="EMBL/GenBank/DDBJ databases">
        <authorList>
            <person name="Yamashiro T."/>
            <person name="Shiraishi A."/>
            <person name="Satake H."/>
            <person name="Nakayama K."/>
        </authorList>
    </citation>
    <scope>NUCLEOTIDE SEQUENCE</scope>
</reference>
<feature type="compositionally biased region" description="Basic and acidic residues" evidence="1">
    <location>
        <begin position="699"/>
        <end position="717"/>
    </location>
</feature>
<proteinExistence type="predicted"/>
<evidence type="ECO:0000313" key="3">
    <source>
        <dbReference type="Proteomes" id="UP001151760"/>
    </source>
</evidence>
<reference evidence="2" key="1">
    <citation type="journal article" date="2022" name="Int. J. Mol. Sci.">
        <title>Draft Genome of Tanacetum Coccineum: Genomic Comparison of Closely Related Tanacetum-Family Plants.</title>
        <authorList>
            <person name="Yamashiro T."/>
            <person name="Shiraishi A."/>
            <person name="Nakayama K."/>
            <person name="Satake H."/>
        </authorList>
    </citation>
    <scope>NUCLEOTIDE SEQUENCE</scope>
</reference>
<evidence type="ECO:0008006" key="4">
    <source>
        <dbReference type="Google" id="ProtNLM"/>
    </source>
</evidence>
<keyword evidence="3" id="KW-1185">Reference proteome</keyword>
<name>A0ABQ5GIA3_9ASTR</name>
<comment type="caution">
    <text evidence="2">The sequence shown here is derived from an EMBL/GenBank/DDBJ whole genome shotgun (WGS) entry which is preliminary data.</text>
</comment>
<evidence type="ECO:0000313" key="2">
    <source>
        <dbReference type="EMBL" id="GJT75440.1"/>
    </source>
</evidence>
<feature type="compositionally biased region" description="Low complexity" evidence="1">
    <location>
        <begin position="544"/>
        <end position="556"/>
    </location>
</feature>
<dbReference type="PANTHER" id="PTHR11439">
    <property type="entry name" value="GAG-POL-RELATED RETROTRANSPOSON"/>
    <property type="match status" value="1"/>
</dbReference>
<feature type="compositionally biased region" description="Basic and acidic residues" evidence="1">
    <location>
        <begin position="470"/>
        <end position="483"/>
    </location>
</feature>
<protein>
    <recommendedName>
        <fullName evidence="4">Retrotransposon protein, putative, unclassified</fullName>
    </recommendedName>
</protein>
<feature type="compositionally biased region" description="Basic residues" evidence="1">
    <location>
        <begin position="486"/>
        <end position="495"/>
    </location>
</feature>
<feature type="compositionally biased region" description="Acidic residues" evidence="1">
    <location>
        <begin position="654"/>
        <end position="680"/>
    </location>
</feature>
<dbReference type="CDD" id="cd09272">
    <property type="entry name" value="RNase_HI_RT_Ty1"/>
    <property type="match status" value="1"/>
</dbReference>
<feature type="compositionally biased region" description="Basic and acidic residues" evidence="1">
    <location>
        <begin position="526"/>
        <end position="536"/>
    </location>
</feature>
<feature type="region of interest" description="Disordered" evidence="1">
    <location>
        <begin position="524"/>
        <end position="726"/>
    </location>
</feature>
<feature type="compositionally biased region" description="Basic and acidic residues" evidence="1">
    <location>
        <begin position="681"/>
        <end position="690"/>
    </location>
</feature>
<feature type="compositionally biased region" description="Basic and acidic residues" evidence="1">
    <location>
        <begin position="626"/>
        <end position="653"/>
    </location>
</feature>
<dbReference type="Proteomes" id="UP001151760">
    <property type="component" value="Unassembled WGS sequence"/>
</dbReference>
<organism evidence="2 3">
    <name type="scientific">Tanacetum coccineum</name>
    <dbReference type="NCBI Taxonomy" id="301880"/>
    <lineage>
        <taxon>Eukaryota</taxon>
        <taxon>Viridiplantae</taxon>
        <taxon>Streptophyta</taxon>
        <taxon>Embryophyta</taxon>
        <taxon>Tracheophyta</taxon>
        <taxon>Spermatophyta</taxon>
        <taxon>Magnoliopsida</taxon>
        <taxon>eudicotyledons</taxon>
        <taxon>Gunneridae</taxon>
        <taxon>Pentapetalae</taxon>
        <taxon>asterids</taxon>
        <taxon>campanulids</taxon>
        <taxon>Asterales</taxon>
        <taxon>Asteraceae</taxon>
        <taxon>Asteroideae</taxon>
        <taxon>Anthemideae</taxon>
        <taxon>Anthemidinae</taxon>
        <taxon>Tanacetum</taxon>
    </lineage>
</organism>
<sequence>MVEKNKLDADLQGTPVDATLYRGLIVSLMYLTSSRPDLIYVVCLCARYQAKPTEKHLNAVKQIFRYIKGTINMGLWYSKDTDMSLTAYADANHADYGFQFNKIPLYCANKSEITLCCNNVQHSRAKHIDVRYHFIKEKVENGIVELYFVRTEYQLADIFTKPFLRERFNFLIEKLGMRSMSPETLKHLTEEDDEIINPQETLQVAARDEKWVPSTERVKINSTNLRLETTMSQKEETFQVVIDIIKNSTCFKAFTISADVPKSLCSNSGTPSRRIILNICLRVEGEDFIDVLDDETALTFLLDLGYKGSLNRHTNMFMDHMHQPWRTLAAIINRCLSGKLASNDKILLTRLITGKKRDQGVRICHIPISPKSLINHFLKQHKSLTNLNHKHYHTIKDDGIISRLKFVRIVEDYQEYKHPIPDVMLIDAIKHLESYQMFIKYSKNQIPPKKSRGNGSKGKKTAEEYQETVDLSKESEPEPEPAKKNTANRRVVKKKVTLQTEAEEAEAARKVHATHARIVIESVSESAKKKSSDRNFKSIVIKDTPSTPKSKPATSKTKLKGSPSLTPAEQEAANIMQALKESKKTSRRQPGTEGSHEGTGSKPGVPDESIIVSTTSSEGTGAKPGVPDKDKDITKEKVILEWGDEHDSEHSNDDNDDAEKDEKDGDADDEGDDHDEDEEMKDVKVEGSDKGDEEISNAAKEEAEKTSKAKDDTKKTEVPPSSLSLSVSSGFGDQFLKLSSDSSLVSTVKDFANADVSSLLDIPIQHETPQIQSLSVQKIPVSVIPETTNLPPILEIVTETLVTTADPSP</sequence>